<feature type="region of interest" description="Disordered" evidence="1">
    <location>
        <begin position="625"/>
        <end position="660"/>
    </location>
</feature>
<feature type="compositionally biased region" description="Low complexity" evidence="1">
    <location>
        <begin position="35"/>
        <end position="53"/>
    </location>
</feature>
<evidence type="ECO:0000256" key="1">
    <source>
        <dbReference type="SAM" id="MobiDB-lite"/>
    </source>
</evidence>
<feature type="compositionally biased region" description="Low complexity" evidence="1">
    <location>
        <begin position="837"/>
        <end position="848"/>
    </location>
</feature>
<dbReference type="GO" id="GO:0005654">
    <property type="term" value="C:nucleoplasm"/>
    <property type="evidence" value="ECO:0007669"/>
    <property type="project" value="TreeGrafter"/>
</dbReference>
<evidence type="ECO:0000256" key="2">
    <source>
        <dbReference type="SAM" id="SignalP"/>
    </source>
</evidence>
<dbReference type="EMBL" id="KV784357">
    <property type="protein sequence ID" value="OEU18103.1"/>
    <property type="molecule type" value="Genomic_DNA"/>
</dbReference>
<feature type="signal peptide" evidence="2">
    <location>
        <begin position="1"/>
        <end position="20"/>
    </location>
</feature>
<evidence type="ECO:0000313" key="4">
    <source>
        <dbReference type="Proteomes" id="UP000095751"/>
    </source>
</evidence>
<dbReference type="KEGG" id="fcy:FRACYDRAFT_238537"/>
<dbReference type="OrthoDB" id="43999at2759"/>
<feature type="compositionally biased region" description="Low complexity" evidence="1">
    <location>
        <begin position="436"/>
        <end position="452"/>
    </location>
</feature>
<dbReference type="PANTHER" id="PTHR16148">
    <property type="entry name" value="NF-KAPPA-B-REPRESSING FACTOR-RELATED"/>
    <property type="match status" value="1"/>
</dbReference>
<name>A0A1E7FK03_9STRA</name>
<reference evidence="3 4" key="1">
    <citation type="submission" date="2016-09" db="EMBL/GenBank/DDBJ databases">
        <title>Extensive genetic diversity and differential bi-allelic expression allows diatom success in the polar Southern Ocean.</title>
        <authorList>
            <consortium name="DOE Joint Genome Institute"/>
            <person name="Mock T."/>
            <person name="Otillar R.P."/>
            <person name="Strauss J."/>
            <person name="Dupont C."/>
            <person name="Frickenhaus S."/>
            <person name="Maumus F."/>
            <person name="Mcmullan M."/>
            <person name="Sanges R."/>
            <person name="Schmutz J."/>
            <person name="Toseland A."/>
            <person name="Valas R."/>
            <person name="Veluchamy A."/>
            <person name="Ward B.J."/>
            <person name="Allen A."/>
            <person name="Barry K."/>
            <person name="Falciatore A."/>
            <person name="Ferrante M."/>
            <person name="Fortunato A.E."/>
            <person name="Gloeckner G."/>
            <person name="Gruber A."/>
            <person name="Hipkin R."/>
            <person name="Janech M."/>
            <person name="Kroth P."/>
            <person name="Leese F."/>
            <person name="Lindquist E."/>
            <person name="Lyon B.R."/>
            <person name="Martin J."/>
            <person name="Mayer C."/>
            <person name="Parker M."/>
            <person name="Quesneville H."/>
            <person name="Raymond J."/>
            <person name="Uhlig C."/>
            <person name="Valentin K.U."/>
            <person name="Worden A.Z."/>
            <person name="Armbrust E.V."/>
            <person name="Bowler C."/>
            <person name="Green B."/>
            <person name="Moulton V."/>
            <person name="Van Oosterhout C."/>
            <person name="Grigoriev I."/>
        </authorList>
    </citation>
    <scope>NUCLEOTIDE SEQUENCE [LARGE SCALE GENOMIC DNA]</scope>
    <source>
        <strain evidence="3 4">CCMP1102</strain>
    </source>
</reference>
<dbReference type="AlphaFoldDB" id="A0A1E7FK03"/>
<dbReference type="GO" id="GO:0005730">
    <property type="term" value="C:nucleolus"/>
    <property type="evidence" value="ECO:0007669"/>
    <property type="project" value="TreeGrafter"/>
</dbReference>
<protein>
    <submittedName>
        <fullName evidence="3">Uncharacterized protein</fullName>
    </submittedName>
</protein>
<dbReference type="Proteomes" id="UP000095751">
    <property type="component" value="Unassembled WGS sequence"/>
</dbReference>
<keyword evidence="4" id="KW-1185">Reference proteome</keyword>
<feature type="region of interest" description="Disordered" evidence="1">
    <location>
        <begin position="431"/>
        <end position="452"/>
    </location>
</feature>
<accession>A0A1E7FK03</accession>
<feature type="region of interest" description="Disordered" evidence="1">
    <location>
        <begin position="35"/>
        <end position="58"/>
    </location>
</feature>
<feature type="chain" id="PRO_5009193265" evidence="2">
    <location>
        <begin position="21"/>
        <end position="1044"/>
    </location>
</feature>
<organism evidence="3 4">
    <name type="scientific">Fragilariopsis cylindrus CCMP1102</name>
    <dbReference type="NCBI Taxonomy" id="635003"/>
    <lineage>
        <taxon>Eukaryota</taxon>
        <taxon>Sar</taxon>
        <taxon>Stramenopiles</taxon>
        <taxon>Ochrophyta</taxon>
        <taxon>Bacillariophyta</taxon>
        <taxon>Bacillariophyceae</taxon>
        <taxon>Bacillariophycidae</taxon>
        <taxon>Bacillariales</taxon>
        <taxon>Bacillariaceae</taxon>
        <taxon>Fragilariopsis</taxon>
    </lineage>
</organism>
<sequence length="1044" mass="116343">MVILLFVVFCSNCSLLQVVAIETATPDDVAGIISTTTTGSGSATATSTTASSSFNEEAEQEIRNAASSSSLKKRKKQWMNIGGPSYSSANTNIDTESNDNLEWILTDPSVNSFDVYSKVINVIERYSTSYSSGNSTINKSSNTMAIVGYEVDQVMMIVDKGGQEKEVSVPITWAYNHHYMAYLMGEDDESGSESEDVVAAQAQRMIEYHHPDHSLEYLNISEGNGGEMRKSYHCYPNGYAQLIKRPTSFSITPMQIDTWNRNLMMNHTGVFVPPSNIEVDKYMLPKSSQIRDLHKSNYNPIMECPCSDRLKKRLEMTYILRDYLQHQGDGVVEDKDNDNGNDNDKQLLLDNSTECLNVAVQLIPSTNVTKRIIINNDTNNDEVVEGHCIATVHDDGSLDVVWNTSAAASATSSSTTISTASVVVTKANKNEDRIGNSNSNSNINSNAYSNNDNNNYNNNTNEDTIIMVGTTPLGSIINVTIVLNITSQMVDITMKGPYIIDKKDEDEEETDNENLNENVANYSTDEVWFGIGLGADTMCIHMDADECTTGGPYTIIVLPAHPPSKNTGIPNNTRRGGNKSKVVERKLDFHGPGKLLIHDGNDDNYGLIVLSNHIVYEDEEEVGTTAGHEAIGTLRSSYGRRHREERSEEEIPQPKRRRRRRRVVNLQRPFQGPTNDYYSFHNDHKPLRIIVATGCNSNFGQHCGHQSPTPIVFAEVNKKQEIVRNGIKGYIDSKPFDKQCLEEPYSDLIKQNNPTCNVKTYQGGLSCCVHDKFLLDTNQTIPWSNQPLEYRMKFRFYYQDYFPSSAAYATTSINDDDEDDHDGNKETMNDRNSNAVDAATSAAITDTSTDIRRRRRSNDNRPASHQDLIRFYWTTEAGSGEYDVPQCESGTPVSQCVHVITSHWKVKDFVDDHDQNGNAINGIKLIYAGPHCHAQACLSMELYNADTGKLICHVEPIRGGGRNTNNNNEGIEEQQNYNEEGFIAIPPCLWSEHNNNNSSSSSSSLSQPDFLSLNTTLMSLKRANSTFPHTGEMASWQMRGIVVV</sequence>
<gene>
    <name evidence="3" type="ORF">FRACYDRAFT_238537</name>
</gene>
<feature type="region of interest" description="Disordered" evidence="1">
    <location>
        <begin position="812"/>
        <end position="862"/>
    </location>
</feature>
<dbReference type="PANTHER" id="PTHR16148:SF14">
    <property type="entry name" value="MYND-TYPE DOMAIN-CONTAINING PROTEIN"/>
    <property type="match status" value="1"/>
</dbReference>
<keyword evidence="2" id="KW-0732">Signal</keyword>
<dbReference type="InParanoid" id="A0A1E7FK03"/>
<proteinExistence type="predicted"/>
<evidence type="ECO:0000313" key="3">
    <source>
        <dbReference type="EMBL" id="OEU18103.1"/>
    </source>
</evidence>